<gene>
    <name evidence="1" type="ORF">KIN20_027054</name>
</gene>
<comment type="caution">
    <text evidence="1">The sequence shown here is derived from an EMBL/GenBank/DDBJ whole genome shotgun (WGS) entry which is preliminary data.</text>
</comment>
<dbReference type="Proteomes" id="UP001196413">
    <property type="component" value="Unassembled WGS sequence"/>
</dbReference>
<dbReference type="EMBL" id="JAHQIW010005544">
    <property type="protein sequence ID" value="KAJ1366404.1"/>
    <property type="molecule type" value="Genomic_DNA"/>
</dbReference>
<dbReference type="AlphaFoldDB" id="A0AAD5QZ41"/>
<protein>
    <submittedName>
        <fullName evidence="1">Uncharacterized protein</fullName>
    </submittedName>
</protein>
<evidence type="ECO:0000313" key="2">
    <source>
        <dbReference type="Proteomes" id="UP001196413"/>
    </source>
</evidence>
<organism evidence="1 2">
    <name type="scientific">Parelaphostrongylus tenuis</name>
    <name type="common">Meningeal worm</name>
    <dbReference type="NCBI Taxonomy" id="148309"/>
    <lineage>
        <taxon>Eukaryota</taxon>
        <taxon>Metazoa</taxon>
        <taxon>Ecdysozoa</taxon>
        <taxon>Nematoda</taxon>
        <taxon>Chromadorea</taxon>
        <taxon>Rhabditida</taxon>
        <taxon>Rhabditina</taxon>
        <taxon>Rhabditomorpha</taxon>
        <taxon>Strongyloidea</taxon>
        <taxon>Metastrongylidae</taxon>
        <taxon>Parelaphostrongylus</taxon>
    </lineage>
</organism>
<reference evidence="1" key="1">
    <citation type="submission" date="2021-06" db="EMBL/GenBank/DDBJ databases">
        <title>Parelaphostrongylus tenuis whole genome reference sequence.</title>
        <authorList>
            <person name="Garwood T.J."/>
            <person name="Larsen P.A."/>
            <person name="Fountain-Jones N.M."/>
            <person name="Garbe J.R."/>
            <person name="Macchietto M.G."/>
            <person name="Kania S.A."/>
            <person name="Gerhold R.W."/>
            <person name="Richards J.E."/>
            <person name="Wolf T.M."/>
        </authorList>
    </citation>
    <scope>NUCLEOTIDE SEQUENCE</scope>
    <source>
        <strain evidence="1">MNPRO001-30</strain>
        <tissue evidence="1">Meninges</tissue>
    </source>
</reference>
<name>A0AAD5QZ41_PARTN</name>
<accession>A0AAD5QZ41</accession>
<proteinExistence type="predicted"/>
<sequence>MDEEYDQITHILLLEQIKLRDWNSEANLATHEEDWKKEFYERSLVLFWLYKQVNFSVTNLAFDSQTGYRGAIE</sequence>
<evidence type="ECO:0000313" key="1">
    <source>
        <dbReference type="EMBL" id="KAJ1366404.1"/>
    </source>
</evidence>
<keyword evidence="2" id="KW-1185">Reference proteome</keyword>